<evidence type="ECO:0000256" key="2">
    <source>
        <dbReference type="ARBA" id="ARBA00005979"/>
    </source>
</evidence>
<sequence length="374" mass="41255">MEDTTQPLLEGYQLGDLQLKNRIVMSSLTRGRATNAELIPTPLMAQYYAQRASAGLILTEGTWVNPKSIGFINVPGIYTRQQVEGWKLVTQAVHDKGGLIFSQLGHIGSASHPDFFEGELPAGPSAVNPQTRSFTPEGFKDSLTPREFTVAEIKQTIQDYQLAAKNAQEAGFDGVEIHALAGMLIPQFLSLATNQRTDEYGGSIENRSRIVFEILDAVIEVWESTRVAIKFSPAALSSVGIMTPDEETIPVFQYILKRLSEYNLAYLHIVGPAEDLSGTPVAELQDNYFSHFRQNYSGRLMANLGFTQESGNAILKKGTADLVSFGTPFIANPDLAERFKYNIPLSESNQDTIYTGGENGYADYPEAEYSDYVK</sequence>
<dbReference type="GO" id="GO:0016628">
    <property type="term" value="F:oxidoreductase activity, acting on the CH-CH group of donors, NAD or NADP as acceptor"/>
    <property type="evidence" value="ECO:0007669"/>
    <property type="project" value="UniProtKB-ARBA"/>
</dbReference>
<evidence type="ECO:0000313" key="6">
    <source>
        <dbReference type="Proteomes" id="UP000028703"/>
    </source>
</evidence>
<proteinExistence type="inferred from homology"/>
<dbReference type="STRING" id="421531.IX38_12430"/>
<dbReference type="PANTHER" id="PTHR22893">
    <property type="entry name" value="NADH OXIDOREDUCTASE-RELATED"/>
    <property type="match status" value="1"/>
</dbReference>
<dbReference type="OrthoDB" id="9772736at2"/>
<dbReference type="AlphaFoldDB" id="A0A085ZEA7"/>
<dbReference type="PANTHER" id="PTHR22893:SF91">
    <property type="entry name" value="NADPH DEHYDROGENASE 2-RELATED"/>
    <property type="match status" value="1"/>
</dbReference>
<dbReference type="EMBL" id="JPRO01000010">
    <property type="protein sequence ID" value="KFF02771.1"/>
    <property type="molecule type" value="Genomic_DNA"/>
</dbReference>
<protein>
    <submittedName>
        <fullName evidence="5">1,2-oxophytodienoate reductase</fullName>
    </submittedName>
</protein>
<dbReference type="InterPro" id="IPR001155">
    <property type="entry name" value="OxRdtase_FMN_N"/>
</dbReference>
<evidence type="ECO:0000259" key="4">
    <source>
        <dbReference type="Pfam" id="PF00724"/>
    </source>
</evidence>
<accession>A0A085ZEA7</accession>
<dbReference type="Pfam" id="PF00724">
    <property type="entry name" value="Oxidored_FMN"/>
    <property type="match status" value="1"/>
</dbReference>
<evidence type="ECO:0000256" key="1">
    <source>
        <dbReference type="ARBA" id="ARBA00001917"/>
    </source>
</evidence>
<dbReference type="RefSeq" id="WP_034705237.1">
    <property type="nucleotide sequence ID" value="NZ_JPRO01000010.1"/>
</dbReference>
<comment type="caution">
    <text evidence="5">The sequence shown here is derived from an EMBL/GenBank/DDBJ whole genome shotgun (WGS) entry which is preliminary data.</text>
</comment>
<dbReference type="FunFam" id="3.20.20.70:FF:000059">
    <property type="entry name" value="N-ethylmaleimide reductase, FMN-linked"/>
    <property type="match status" value="1"/>
</dbReference>
<evidence type="ECO:0000256" key="3">
    <source>
        <dbReference type="ARBA" id="ARBA00023002"/>
    </source>
</evidence>
<gene>
    <name evidence="5" type="ORF">IX38_12430</name>
</gene>
<evidence type="ECO:0000313" key="5">
    <source>
        <dbReference type="EMBL" id="KFF02771.1"/>
    </source>
</evidence>
<dbReference type="GO" id="GO:0010181">
    <property type="term" value="F:FMN binding"/>
    <property type="evidence" value="ECO:0007669"/>
    <property type="project" value="InterPro"/>
</dbReference>
<name>A0A085ZEA7_9FLAO</name>
<dbReference type="InterPro" id="IPR013785">
    <property type="entry name" value="Aldolase_TIM"/>
</dbReference>
<dbReference type="GO" id="GO:0005829">
    <property type="term" value="C:cytosol"/>
    <property type="evidence" value="ECO:0007669"/>
    <property type="project" value="UniProtKB-ARBA"/>
</dbReference>
<feature type="domain" description="NADH:flavin oxidoreductase/NADH oxidase N-terminal" evidence="4">
    <location>
        <begin position="11"/>
        <end position="345"/>
    </location>
</feature>
<organism evidence="5 6">
    <name type="scientific">Chryseobacterium luteum</name>
    <dbReference type="NCBI Taxonomy" id="421531"/>
    <lineage>
        <taxon>Bacteria</taxon>
        <taxon>Pseudomonadati</taxon>
        <taxon>Bacteroidota</taxon>
        <taxon>Flavobacteriia</taxon>
        <taxon>Flavobacteriales</taxon>
        <taxon>Weeksellaceae</taxon>
        <taxon>Chryseobacterium group</taxon>
        <taxon>Chryseobacterium</taxon>
    </lineage>
</organism>
<dbReference type="InterPro" id="IPR045247">
    <property type="entry name" value="Oye-like"/>
</dbReference>
<keyword evidence="6" id="KW-1185">Reference proteome</keyword>
<comment type="cofactor">
    <cofactor evidence="1">
        <name>FMN</name>
        <dbReference type="ChEBI" id="CHEBI:58210"/>
    </cofactor>
</comment>
<dbReference type="Gene3D" id="3.20.20.70">
    <property type="entry name" value="Aldolase class I"/>
    <property type="match status" value="1"/>
</dbReference>
<keyword evidence="3" id="KW-0560">Oxidoreductase</keyword>
<dbReference type="SUPFAM" id="SSF51395">
    <property type="entry name" value="FMN-linked oxidoreductases"/>
    <property type="match status" value="1"/>
</dbReference>
<dbReference type="eggNOG" id="COG1902">
    <property type="taxonomic scope" value="Bacteria"/>
</dbReference>
<reference evidence="5 6" key="1">
    <citation type="submission" date="2014-07" db="EMBL/GenBank/DDBJ databases">
        <title>Genome of Chryseobacterium luteum DSM 18605.</title>
        <authorList>
            <person name="Stropko S.J."/>
            <person name="Pipes S.E."/>
            <person name="Newman J.D."/>
        </authorList>
    </citation>
    <scope>NUCLEOTIDE SEQUENCE [LARGE SCALE GENOMIC DNA]</scope>
    <source>
        <strain evidence="5 6">DSM 18605</strain>
    </source>
</reference>
<dbReference type="Proteomes" id="UP000028703">
    <property type="component" value="Unassembled WGS sequence"/>
</dbReference>
<dbReference type="CDD" id="cd02933">
    <property type="entry name" value="OYE_like_FMN"/>
    <property type="match status" value="1"/>
</dbReference>
<comment type="similarity">
    <text evidence="2">Belongs to the NADH:flavin oxidoreductase/NADH oxidase family.</text>
</comment>